<keyword evidence="3" id="KW-1185">Reference proteome</keyword>
<evidence type="ECO:0000313" key="3">
    <source>
        <dbReference type="Proteomes" id="UP000316304"/>
    </source>
</evidence>
<dbReference type="Proteomes" id="UP000316304">
    <property type="component" value="Unassembled WGS sequence"/>
</dbReference>
<accession>A0A5C6BYP6</accession>
<comment type="caution">
    <text evidence="2">The sequence shown here is derived from an EMBL/GenBank/DDBJ whole genome shotgun (WGS) entry which is preliminary data.</text>
</comment>
<dbReference type="AlphaFoldDB" id="A0A5C6BYP6"/>
<evidence type="ECO:0000313" key="2">
    <source>
        <dbReference type="EMBL" id="TWU17403.1"/>
    </source>
</evidence>
<proteinExistence type="predicted"/>
<protein>
    <submittedName>
        <fullName evidence="2">Uncharacterized protein</fullName>
    </submittedName>
</protein>
<feature type="region of interest" description="Disordered" evidence="1">
    <location>
        <begin position="1"/>
        <end position="37"/>
    </location>
</feature>
<reference evidence="2 3" key="1">
    <citation type="submission" date="2019-02" db="EMBL/GenBank/DDBJ databases">
        <title>Deep-cultivation of Planctomycetes and their phenomic and genomic characterization uncovers novel biology.</title>
        <authorList>
            <person name="Wiegand S."/>
            <person name="Jogler M."/>
            <person name="Boedeker C."/>
            <person name="Pinto D."/>
            <person name="Vollmers J."/>
            <person name="Rivas-Marin E."/>
            <person name="Kohn T."/>
            <person name="Peeters S.H."/>
            <person name="Heuer A."/>
            <person name="Rast P."/>
            <person name="Oberbeckmann S."/>
            <person name="Bunk B."/>
            <person name="Jeske O."/>
            <person name="Meyerdierks A."/>
            <person name="Storesund J.E."/>
            <person name="Kallscheuer N."/>
            <person name="Luecker S."/>
            <person name="Lage O.M."/>
            <person name="Pohl T."/>
            <person name="Merkel B.J."/>
            <person name="Hornburger P."/>
            <person name="Mueller R.-W."/>
            <person name="Bruemmer F."/>
            <person name="Labrenz M."/>
            <person name="Spormann A.M."/>
            <person name="Op Den Camp H."/>
            <person name="Overmann J."/>
            <person name="Amann R."/>
            <person name="Jetten M.S.M."/>
            <person name="Mascher T."/>
            <person name="Medema M.H."/>
            <person name="Devos D.P."/>
            <person name="Kaster A.-K."/>
            <person name="Ovreas L."/>
            <person name="Rohde M."/>
            <person name="Galperin M.Y."/>
            <person name="Jogler C."/>
        </authorList>
    </citation>
    <scope>NUCLEOTIDE SEQUENCE [LARGE SCALE GENOMIC DNA]</scope>
    <source>
        <strain evidence="2 3">Pla52o</strain>
    </source>
</reference>
<gene>
    <name evidence="2" type="ORF">Pla52o_52070</name>
</gene>
<name>A0A5C6BYP6_9BACT</name>
<dbReference type="EMBL" id="SJPT01000012">
    <property type="protein sequence ID" value="TWU17403.1"/>
    <property type="molecule type" value="Genomic_DNA"/>
</dbReference>
<sequence>MIAQASRGEARASRPKGVVRFARGKEKSGRGGVSIGATERSTTDCQFAIPKPKKHILASEVRAFGALTGRDRLS</sequence>
<evidence type="ECO:0000256" key="1">
    <source>
        <dbReference type="SAM" id="MobiDB-lite"/>
    </source>
</evidence>
<organism evidence="2 3">
    <name type="scientific">Novipirellula galeiformis</name>
    <dbReference type="NCBI Taxonomy" id="2528004"/>
    <lineage>
        <taxon>Bacteria</taxon>
        <taxon>Pseudomonadati</taxon>
        <taxon>Planctomycetota</taxon>
        <taxon>Planctomycetia</taxon>
        <taxon>Pirellulales</taxon>
        <taxon>Pirellulaceae</taxon>
        <taxon>Novipirellula</taxon>
    </lineage>
</organism>